<proteinExistence type="inferred from homology"/>
<keyword evidence="13" id="KW-1185">Reference proteome</keyword>
<evidence type="ECO:0000313" key="12">
    <source>
        <dbReference type="EMBL" id="NNU82144.1"/>
    </source>
</evidence>
<keyword evidence="8" id="KW-0408">Iron</keyword>
<evidence type="ECO:0000256" key="2">
    <source>
        <dbReference type="ARBA" id="ARBA00005417"/>
    </source>
</evidence>
<evidence type="ECO:0000256" key="5">
    <source>
        <dbReference type="ARBA" id="ARBA00022496"/>
    </source>
</evidence>
<keyword evidence="7 12" id="KW-0067">ATP-binding</keyword>
<dbReference type="InterPro" id="IPR003439">
    <property type="entry name" value="ABC_transporter-like_ATP-bd"/>
</dbReference>
<keyword evidence="9" id="KW-0406">Ion transport</keyword>
<dbReference type="RefSeq" id="WP_171327003.1">
    <property type="nucleotide sequence ID" value="NZ_JABFBC010000006.1"/>
</dbReference>
<dbReference type="GO" id="GO:0005886">
    <property type="term" value="C:plasma membrane"/>
    <property type="evidence" value="ECO:0007669"/>
    <property type="project" value="UniProtKB-SubCell"/>
</dbReference>
<sequence>MFRLEQVSRSHDGRDVLRIDQLALGNEGVTVILGHNGSGKTTLMGLLARQDRPDTGRIALEGEPLAALRQRDLARRVAFLPQRLPTVHGLTVRELVRLGRFPWRGALGAWREEDHVAVENAIVRTGVTTLADRLVEETSGGERQRGWIAMLLAQDAPVLLLDEPTAALDLAHAFEVMALLRTLSREADRRVIVILHDINLATRFADRIVALKGGTIAFDGPPDALLSADVLRGLYGIDMTLLPRAGALPHAVVA</sequence>
<dbReference type="GO" id="GO:0006826">
    <property type="term" value="P:iron ion transport"/>
    <property type="evidence" value="ECO:0007669"/>
    <property type="project" value="UniProtKB-KW"/>
</dbReference>
<evidence type="ECO:0000313" key="13">
    <source>
        <dbReference type="Proteomes" id="UP000572377"/>
    </source>
</evidence>
<name>A0A849L7N4_9RHOB</name>
<comment type="caution">
    <text evidence="12">The sequence shown here is derived from an EMBL/GenBank/DDBJ whole genome shotgun (WGS) entry which is preliminary data.</text>
</comment>
<evidence type="ECO:0000256" key="3">
    <source>
        <dbReference type="ARBA" id="ARBA00022448"/>
    </source>
</evidence>
<evidence type="ECO:0000259" key="11">
    <source>
        <dbReference type="PROSITE" id="PS50893"/>
    </source>
</evidence>
<dbReference type="GO" id="GO:0016887">
    <property type="term" value="F:ATP hydrolysis activity"/>
    <property type="evidence" value="ECO:0007669"/>
    <property type="project" value="InterPro"/>
</dbReference>
<dbReference type="SUPFAM" id="SSF52540">
    <property type="entry name" value="P-loop containing nucleoside triphosphate hydrolases"/>
    <property type="match status" value="1"/>
</dbReference>
<dbReference type="InterPro" id="IPR003593">
    <property type="entry name" value="AAA+_ATPase"/>
</dbReference>
<keyword evidence="6" id="KW-0547">Nucleotide-binding</keyword>
<gene>
    <name evidence="12" type="ORF">HMH01_17035</name>
</gene>
<protein>
    <submittedName>
        <fullName evidence="12">ABC transporter ATP-binding protein</fullName>
    </submittedName>
</protein>
<dbReference type="Pfam" id="PF00005">
    <property type="entry name" value="ABC_tran"/>
    <property type="match status" value="1"/>
</dbReference>
<dbReference type="PANTHER" id="PTHR42771:SF2">
    <property type="entry name" value="IRON(3+)-HYDROXAMATE IMPORT ATP-BINDING PROTEIN FHUC"/>
    <property type="match status" value="1"/>
</dbReference>
<reference evidence="12 13" key="1">
    <citation type="submission" date="2020-05" db="EMBL/GenBank/DDBJ databases">
        <title>Gimesia benthica sp. nov., a novel planctomycete isolated from a deep-sea water sample of the Northwest Indian Ocean.</title>
        <authorList>
            <person name="Wang J."/>
            <person name="Ruan C."/>
            <person name="Song L."/>
            <person name="Zhu Y."/>
            <person name="Li A."/>
            <person name="Zheng X."/>
            <person name="Wang L."/>
            <person name="Lu Z."/>
            <person name="Huang Y."/>
            <person name="Du W."/>
            <person name="Zhou Y."/>
            <person name="Huang L."/>
            <person name="Dai X."/>
        </authorList>
    </citation>
    <scope>NUCLEOTIDE SEQUENCE [LARGE SCALE GENOMIC DNA]</scope>
    <source>
        <strain evidence="12 13">YYQ-30</strain>
    </source>
</reference>
<keyword evidence="5" id="KW-0410">Iron transport</keyword>
<dbReference type="EMBL" id="JABFBC010000006">
    <property type="protein sequence ID" value="NNU82144.1"/>
    <property type="molecule type" value="Genomic_DNA"/>
</dbReference>
<feature type="domain" description="ABC transporter" evidence="11">
    <location>
        <begin position="2"/>
        <end position="238"/>
    </location>
</feature>
<dbReference type="GO" id="GO:0005524">
    <property type="term" value="F:ATP binding"/>
    <property type="evidence" value="ECO:0007669"/>
    <property type="project" value="UniProtKB-KW"/>
</dbReference>
<evidence type="ECO:0000256" key="7">
    <source>
        <dbReference type="ARBA" id="ARBA00022840"/>
    </source>
</evidence>
<evidence type="ECO:0000256" key="6">
    <source>
        <dbReference type="ARBA" id="ARBA00022741"/>
    </source>
</evidence>
<evidence type="ECO:0000256" key="10">
    <source>
        <dbReference type="ARBA" id="ARBA00023136"/>
    </source>
</evidence>
<dbReference type="FunFam" id="3.40.50.300:FF:000134">
    <property type="entry name" value="Iron-enterobactin ABC transporter ATP-binding protein"/>
    <property type="match status" value="1"/>
</dbReference>
<keyword evidence="4" id="KW-1003">Cell membrane</keyword>
<dbReference type="Proteomes" id="UP000572377">
    <property type="component" value="Unassembled WGS sequence"/>
</dbReference>
<dbReference type="InterPro" id="IPR051535">
    <property type="entry name" value="Siderophore_ABC-ATPase"/>
</dbReference>
<evidence type="ECO:0000256" key="8">
    <source>
        <dbReference type="ARBA" id="ARBA00023004"/>
    </source>
</evidence>
<keyword evidence="3" id="KW-0813">Transport</keyword>
<comment type="subcellular location">
    <subcellularLocation>
        <location evidence="1">Cell membrane</location>
        <topology evidence="1">Peripheral membrane protein</topology>
    </subcellularLocation>
</comment>
<evidence type="ECO:0000256" key="1">
    <source>
        <dbReference type="ARBA" id="ARBA00004202"/>
    </source>
</evidence>
<evidence type="ECO:0000256" key="9">
    <source>
        <dbReference type="ARBA" id="ARBA00023065"/>
    </source>
</evidence>
<accession>A0A849L7N4</accession>
<dbReference type="Gene3D" id="3.40.50.300">
    <property type="entry name" value="P-loop containing nucleotide triphosphate hydrolases"/>
    <property type="match status" value="1"/>
</dbReference>
<comment type="similarity">
    <text evidence="2">Belongs to the ABC transporter superfamily.</text>
</comment>
<dbReference type="PANTHER" id="PTHR42771">
    <property type="entry name" value="IRON(3+)-HYDROXAMATE IMPORT ATP-BINDING PROTEIN FHUC"/>
    <property type="match status" value="1"/>
</dbReference>
<evidence type="ECO:0000256" key="4">
    <source>
        <dbReference type="ARBA" id="ARBA00022475"/>
    </source>
</evidence>
<organism evidence="12 13">
    <name type="scientific">Halovulum dunhuangense</name>
    <dbReference type="NCBI Taxonomy" id="1505036"/>
    <lineage>
        <taxon>Bacteria</taxon>
        <taxon>Pseudomonadati</taxon>
        <taxon>Pseudomonadota</taxon>
        <taxon>Alphaproteobacteria</taxon>
        <taxon>Rhodobacterales</taxon>
        <taxon>Paracoccaceae</taxon>
        <taxon>Halovulum</taxon>
    </lineage>
</organism>
<dbReference type="AlphaFoldDB" id="A0A849L7N4"/>
<keyword evidence="10" id="KW-0472">Membrane</keyword>
<dbReference type="InterPro" id="IPR027417">
    <property type="entry name" value="P-loop_NTPase"/>
</dbReference>
<dbReference type="SMART" id="SM00382">
    <property type="entry name" value="AAA"/>
    <property type="match status" value="1"/>
</dbReference>
<dbReference type="PROSITE" id="PS50893">
    <property type="entry name" value="ABC_TRANSPORTER_2"/>
    <property type="match status" value="1"/>
</dbReference>
<dbReference type="CDD" id="cd03214">
    <property type="entry name" value="ABC_Iron-Siderophores_B12_Hemin"/>
    <property type="match status" value="1"/>
</dbReference>